<dbReference type="PANTHER" id="PTHR14700:SF0">
    <property type="entry name" value="PENTATRICOPEPTIDE REPEAT-CONTAINING PROTEIN 2, MITOCHONDRIAL"/>
    <property type="match status" value="1"/>
</dbReference>
<proteinExistence type="evidence at transcript level"/>
<dbReference type="EMBL" id="JR052606">
    <property type="protein sequence ID" value="AEY61737.1"/>
    <property type="molecule type" value="mRNA"/>
</dbReference>
<evidence type="ECO:0000313" key="1">
    <source>
        <dbReference type="EMBL" id="AEY61737.1"/>
    </source>
</evidence>
<organism evidence="1">
    <name type="scientific">Apis cerana</name>
    <name type="common">Indian honeybee</name>
    <dbReference type="NCBI Taxonomy" id="7461"/>
    <lineage>
        <taxon>Eukaryota</taxon>
        <taxon>Metazoa</taxon>
        <taxon>Ecdysozoa</taxon>
        <taxon>Arthropoda</taxon>
        <taxon>Hexapoda</taxon>
        <taxon>Insecta</taxon>
        <taxon>Pterygota</taxon>
        <taxon>Neoptera</taxon>
        <taxon>Endopterygota</taxon>
        <taxon>Hymenoptera</taxon>
        <taxon>Apocrita</taxon>
        <taxon>Aculeata</taxon>
        <taxon>Apoidea</taxon>
        <taxon>Anthophila</taxon>
        <taxon>Apidae</taxon>
        <taxon>Apis</taxon>
    </lineage>
</organism>
<dbReference type="InterPro" id="IPR034629">
    <property type="entry name" value="PTCD2"/>
</dbReference>
<dbReference type="AlphaFoldDB" id="V9IM13"/>
<accession>V9IM13</accession>
<reference evidence="1" key="1">
    <citation type="submission" date="2011-11" db="EMBL/GenBank/DDBJ databases">
        <title>Decoding the brain transcriptome of the Eastern honeybee (Apis cerana) based on pyrosequencing.</title>
        <authorList>
            <person name="Sun L."/>
            <person name="Zheng H."/>
            <person name="Wang Y."/>
            <person name="Xie X."/>
            <person name="Zhu Y."/>
            <person name="Gu W."/>
            <person name="Wang S."/>
        </authorList>
    </citation>
    <scope>NUCLEOTIDE SEQUENCE</scope>
    <source>
        <tissue evidence="1">Brain</tissue>
    </source>
</reference>
<dbReference type="GO" id="GO:0003723">
    <property type="term" value="F:RNA binding"/>
    <property type="evidence" value="ECO:0007669"/>
    <property type="project" value="TreeGrafter"/>
</dbReference>
<name>V9IM13_APICE</name>
<sequence length="384" mass="45816">MAINIRGLFNLNISQTKNLFFKSNFLKVGIRCLYTEQDLGITMYENSRFIFRNQFMTIENTFRERMKEICEKDDGIIFTEDLKAMIHLVQPNEQDMTLLTNMLKKYIQKHEENKIGSFVFGPVVMRMFYHLNQPEYALQAFENEYLRNSFNYRSSFRTLMCLLYKNNMFKEMKNVYDKVLNSNGINFIGNNNVLMYAACLKENTPEALKYALAHWKKQFEVMRPSGRSYALISYLAIKNNAPELALDILSTIQRDRIMSIRSLKILAYMNLERYLQIIPILKQIMENNTNHNHKYSIFADVIYELEEKLKAIDIEESVQLLDLIKQAKQLEFIQTTITLEEFLLQPIMNRRKFKFQNSERKFKNQEPFNQERMYGTRNELQNYL</sequence>
<dbReference type="GO" id="GO:0007005">
    <property type="term" value="P:mitochondrion organization"/>
    <property type="evidence" value="ECO:0007669"/>
    <property type="project" value="TreeGrafter"/>
</dbReference>
<dbReference type="GO" id="GO:0005739">
    <property type="term" value="C:mitochondrion"/>
    <property type="evidence" value="ECO:0007669"/>
    <property type="project" value="InterPro"/>
</dbReference>
<dbReference type="GO" id="GO:0050684">
    <property type="term" value="P:regulation of mRNA processing"/>
    <property type="evidence" value="ECO:0007669"/>
    <property type="project" value="InterPro"/>
</dbReference>
<protein>
    <submittedName>
        <fullName evidence="1">Pentatricopeptide repeat-containing protein 2</fullName>
    </submittedName>
</protein>
<gene>
    <name evidence="1" type="ORF">ACCB13827</name>
</gene>
<dbReference type="PANTHER" id="PTHR14700">
    <property type="entry name" value="PENTATRICOPEPTIDE REPEAT-CONTAINING PROTEIN 2, MITOCHONDRIAL"/>
    <property type="match status" value="1"/>
</dbReference>